<comment type="subcellular location">
    <subcellularLocation>
        <location evidence="1">Nucleus</location>
    </subcellularLocation>
</comment>
<feature type="compositionally biased region" description="Basic and acidic residues" evidence="6">
    <location>
        <begin position="108"/>
        <end position="180"/>
    </location>
</feature>
<organism evidence="8 9">
    <name type="scientific">Hibiscus sabdariffa</name>
    <name type="common">roselle</name>
    <dbReference type="NCBI Taxonomy" id="183260"/>
    <lineage>
        <taxon>Eukaryota</taxon>
        <taxon>Viridiplantae</taxon>
        <taxon>Streptophyta</taxon>
        <taxon>Embryophyta</taxon>
        <taxon>Tracheophyta</taxon>
        <taxon>Spermatophyta</taxon>
        <taxon>Magnoliopsida</taxon>
        <taxon>eudicotyledons</taxon>
        <taxon>Gunneridae</taxon>
        <taxon>Pentapetalae</taxon>
        <taxon>rosids</taxon>
        <taxon>malvids</taxon>
        <taxon>Malvales</taxon>
        <taxon>Malvaceae</taxon>
        <taxon>Malvoideae</taxon>
        <taxon>Hibiscus</taxon>
    </lineage>
</organism>
<dbReference type="EMBL" id="JBBPBM010000024">
    <property type="protein sequence ID" value="KAK8543233.1"/>
    <property type="molecule type" value="Genomic_DNA"/>
</dbReference>
<dbReference type="PANTHER" id="PTHR33729">
    <property type="entry name" value="METHYL-CPG BINDING DOMAIN CONTAINING PROTEIN, EXPRESSED"/>
    <property type="match status" value="1"/>
</dbReference>
<dbReference type="InterPro" id="IPR039622">
    <property type="entry name" value="MBD10/11"/>
</dbReference>
<feature type="domain" description="MBD" evidence="7">
    <location>
        <begin position="5"/>
        <end position="75"/>
    </location>
</feature>
<feature type="compositionally biased region" description="Polar residues" evidence="6">
    <location>
        <begin position="305"/>
        <end position="319"/>
    </location>
</feature>
<evidence type="ECO:0000256" key="5">
    <source>
        <dbReference type="ARBA" id="ARBA00023242"/>
    </source>
</evidence>
<dbReference type="InterPro" id="IPR001739">
    <property type="entry name" value="Methyl_CpG_DNA-bd"/>
</dbReference>
<dbReference type="PANTHER" id="PTHR33729:SF6">
    <property type="entry name" value="METHYL-CPG-BINDING DOMAIN-CONTAINING PROTEIN 11"/>
    <property type="match status" value="1"/>
</dbReference>
<dbReference type="Proteomes" id="UP001472677">
    <property type="component" value="Unassembled WGS sequence"/>
</dbReference>
<dbReference type="PROSITE" id="PS50982">
    <property type="entry name" value="MBD"/>
    <property type="match status" value="1"/>
</dbReference>
<proteinExistence type="predicted"/>
<sequence>MENGKEDVVCLQLHAPPGWTKKLLPKKRGTPKKNGIVFIAPTGEEISSKIQLEQYLKANPGGPAASEFDWGTSETPRRSARISEKVKAMPAPESTEPPRKRGRKSSASKKDNEEPRTAPEGTETKDVHMEEAEMSDKGNVEGDARKVDVKGNDENENKDKPQDADSKTESITRETKHGEDANVSTNIKESENAEAVSEMLKDPQDGVTPDALEKGLEDATSEQKLQQPVDEAEKGLGSEQHDRPGIGVITKELKNEVVGEEKAKHERSTAESGGAIKEKELINCNEVQNITGVDRNSKNVEEATRNGSNESNTLGMVKP</sequence>
<evidence type="ECO:0000313" key="8">
    <source>
        <dbReference type="EMBL" id="KAK8543233.1"/>
    </source>
</evidence>
<name>A0ABR2DPB1_9ROSI</name>
<accession>A0ABR2DPB1</accession>
<keyword evidence="5" id="KW-0539">Nucleus</keyword>
<keyword evidence="3" id="KW-0238">DNA-binding</keyword>
<evidence type="ECO:0000256" key="6">
    <source>
        <dbReference type="SAM" id="MobiDB-lite"/>
    </source>
</evidence>
<keyword evidence="9" id="KW-1185">Reference proteome</keyword>
<reference evidence="8 9" key="1">
    <citation type="journal article" date="2024" name="G3 (Bethesda)">
        <title>Genome assembly of Hibiscus sabdariffa L. provides insights into metabolisms of medicinal natural products.</title>
        <authorList>
            <person name="Kim T."/>
        </authorList>
    </citation>
    <scope>NUCLEOTIDE SEQUENCE [LARGE SCALE GENOMIC DNA]</scope>
    <source>
        <strain evidence="8">TK-2024</strain>
        <tissue evidence="8">Old leaves</tissue>
    </source>
</reference>
<evidence type="ECO:0000256" key="3">
    <source>
        <dbReference type="ARBA" id="ARBA00023125"/>
    </source>
</evidence>
<evidence type="ECO:0000259" key="7">
    <source>
        <dbReference type="PROSITE" id="PS50982"/>
    </source>
</evidence>
<protein>
    <recommendedName>
        <fullName evidence="7">MBD domain-containing protein</fullName>
    </recommendedName>
</protein>
<feature type="compositionally biased region" description="Basic and acidic residues" evidence="6">
    <location>
        <begin position="75"/>
        <end position="87"/>
    </location>
</feature>
<feature type="compositionally biased region" description="Basic and acidic residues" evidence="6">
    <location>
        <begin position="231"/>
        <end position="244"/>
    </location>
</feature>
<evidence type="ECO:0000256" key="4">
    <source>
        <dbReference type="ARBA" id="ARBA00023163"/>
    </source>
</evidence>
<gene>
    <name evidence="8" type="ORF">V6N12_015796</name>
</gene>
<feature type="region of interest" description="Disordered" evidence="6">
    <location>
        <begin position="58"/>
        <end position="252"/>
    </location>
</feature>
<evidence type="ECO:0000256" key="2">
    <source>
        <dbReference type="ARBA" id="ARBA00023015"/>
    </source>
</evidence>
<dbReference type="SUPFAM" id="SSF54171">
    <property type="entry name" value="DNA-binding domain"/>
    <property type="match status" value="1"/>
</dbReference>
<dbReference type="Pfam" id="PF01429">
    <property type="entry name" value="MBD"/>
    <property type="match status" value="1"/>
</dbReference>
<evidence type="ECO:0000313" key="9">
    <source>
        <dbReference type="Proteomes" id="UP001472677"/>
    </source>
</evidence>
<keyword evidence="2" id="KW-0805">Transcription regulation</keyword>
<keyword evidence="4" id="KW-0804">Transcription</keyword>
<feature type="region of interest" description="Disordered" evidence="6">
    <location>
        <begin position="290"/>
        <end position="319"/>
    </location>
</feature>
<dbReference type="InterPro" id="IPR016177">
    <property type="entry name" value="DNA-bd_dom_sf"/>
</dbReference>
<comment type="caution">
    <text evidence="8">The sequence shown here is derived from an EMBL/GenBank/DDBJ whole genome shotgun (WGS) entry which is preliminary data.</text>
</comment>
<feature type="compositionally biased region" description="Basic and acidic residues" evidence="6">
    <location>
        <begin position="295"/>
        <end position="304"/>
    </location>
</feature>
<dbReference type="Gene3D" id="3.30.890.10">
    <property type="entry name" value="Methyl-cpg-binding Protein 2, Chain A"/>
    <property type="match status" value="1"/>
</dbReference>
<evidence type="ECO:0000256" key="1">
    <source>
        <dbReference type="ARBA" id="ARBA00004123"/>
    </source>
</evidence>